<dbReference type="PANTHER" id="PTHR12818:SF0">
    <property type="entry name" value="TRNA (ADENINE(37)-N6)-METHYLTRANSFERASE"/>
    <property type="match status" value="1"/>
</dbReference>
<dbReference type="SUPFAM" id="SSF118196">
    <property type="entry name" value="YaeB-like"/>
    <property type="match status" value="1"/>
</dbReference>
<dbReference type="InterPro" id="IPR040372">
    <property type="entry name" value="YaeB-like"/>
</dbReference>
<keyword evidence="4" id="KW-0489">Methyltransferase</keyword>
<accession>A0A1U9NHZ8</accession>
<dbReference type="KEGG" id="alus:STSP2_00373"/>
<name>A0A1U9NHZ8_9BACT</name>
<dbReference type="Pfam" id="PF01980">
    <property type="entry name" value="TrmO_N"/>
    <property type="match status" value="1"/>
</dbReference>
<sequence length="162" mass="18558">MNTQKIQIQPIGIIHSPFKQLQNMPIQPKGAPDTTGTIEIFEQYAPGLTDLAGFSHIYLLYHFHHARETRLRVTPFMDTVTRGVYSTRAPVRPNHIGLSVVELLEVQQNILTIKGVDILDGTPLIDIKPYIEKFDHPQNTRSGWMNQDQKTINQKRSDNRFV</sequence>
<dbReference type="GO" id="GO:0008168">
    <property type="term" value="F:methyltransferase activity"/>
    <property type="evidence" value="ECO:0007669"/>
    <property type="project" value="UniProtKB-KW"/>
</dbReference>
<keyword evidence="1" id="KW-0949">S-adenosyl-L-methionine</keyword>
<dbReference type="Gene3D" id="2.40.30.70">
    <property type="entry name" value="YaeB-like"/>
    <property type="match status" value="1"/>
</dbReference>
<dbReference type="OrthoDB" id="9804309at2"/>
<dbReference type="NCBIfam" id="TIGR00104">
    <property type="entry name" value="tRNA_TsaA"/>
    <property type="match status" value="1"/>
</dbReference>
<evidence type="ECO:0000259" key="3">
    <source>
        <dbReference type="PROSITE" id="PS51668"/>
    </source>
</evidence>
<dbReference type="GO" id="GO:0032259">
    <property type="term" value="P:methylation"/>
    <property type="evidence" value="ECO:0007669"/>
    <property type="project" value="UniProtKB-KW"/>
</dbReference>
<gene>
    <name evidence="4" type="primary">tsaA</name>
    <name evidence="4" type="ORF">STSP2_00373</name>
</gene>
<dbReference type="PROSITE" id="PS51668">
    <property type="entry name" value="TSAA_2"/>
    <property type="match status" value="1"/>
</dbReference>
<evidence type="ECO:0000313" key="5">
    <source>
        <dbReference type="Proteomes" id="UP000189674"/>
    </source>
</evidence>
<dbReference type="Proteomes" id="UP000189674">
    <property type="component" value="Chromosome"/>
</dbReference>
<dbReference type="RefSeq" id="WP_146659310.1">
    <property type="nucleotide sequence ID" value="NZ_CP019791.1"/>
</dbReference>
<dbReference type="InterPro" id="IPR036414">
    <property type="entry name" value="YaeB_N_sf"/>
</dbReference>
<evidence type="ECO:0000313" key="4">
    <source>
        <dbReference type="EMBL" id="AQT67230.1"/>
    </source>
</evidence>
<feature type="domain" description="TsaA-like" evidence="3">
    <location>
        <begin position="8"/>
        <end position="139"/>
    </location>
</feature>
<keyword evidence="4" id="KW-0808">Transferase</keyword>
<dbReference type="InterPro" id="IPR023370">
    <property type="entry name" value="TrmO-like_N"/>
</dbReference>
<comment type="similarity">
    <text evidence="2">Belongs to the tRNA methyltransferase O family.</text>
</comment>
<reference evidence="5" key="1">
    <citation type="submission" date="2017-02" db="EMBL/GenBank/DDBJ databases">
        <title>Comparative genomics and description of representatives of a novel lineage of planctomycetes thriving in anoxic sediments.</title>
        <authorList>
            <person name="Spring S."/>
            <person name="Bunk B."/>
            <person name="Sproer C."/>
        </authorList>
    </citation>
    <scope>NUCLEOTIDE SEQUENCE [LARGE SCALE GENOMIC DNA]</scope>
    <source>
        <strain evidence="5">ST-NAGAB-D1</strain>
    </source>
</reference>
<dbReference type="PANTHER" id="PTHR12818">
    <property type="entry name" value="TRNA (ADENINE(37)-N6)-METHYLTRANSFERASE"/>
    <property type="match status" value="1"/>
</dbReference>
<proteinExistence type="inferred from homology"/>
<dbReference type="AlphaFoldDB" id="A0A1U9NHZ8"/>
<keyword evidence="5" id="KW-1185">Reference proteome</keyword>
<dbReference type="EMBL" id="CP019791">
    <property type="protein sequence ID" value="AQT67230.1"/>
    <property type="molecule type" value="Genomic_DNA"/>
</dbReference>
<dbReference type="STRING" id="1936003.STSP2_00373"/>
<dbReference type="EC" id="2.1.1.-" evidence="4"/>
<protein>
    <submittedName>
        <fullName evidence="4">Putative tRNA (Adenine(37)-N6)-methyltransferase</fullName>
        <ecNumber evidence="4">2.1.1.-</ecNumber>
    </submittedName>
</protein>
<dbReference type="CDD" id="cd09281">
    <property type="entry name" value="UPF0066"/>
    <property type="match status" value="1"/>
</dbReference>
<evidence type="ECO:0000256" key="1">
    <source>
        <dbReference type="ARBA" id="ARBA00022691"/>
    </source>
</evidence>
<organism evidence="4 5">
    <name type="scientific">Anaerohalosphaera lusitana</name>
    <dbReference type="NCBI Taxonomy" id="1936003"/>
    <lineage>
        <taxon>Bacteria</taxon>
        <taxon>Pseudomonadati</taxon>
        <taxon>Planctomycetota</taxon>
        <taxon>Phycisphaerae</taxon>
        <taxon>Sedimentisphaerales</taxon>
        <taxon>Anaerohalosphaeraceae</taxon>
        <taxon>Anaerohalosphaera</taxon>
    </lineage>
</organism>
<evidence type="ECO:0000256" key="2">
    <source>
        <dbReference type="ARBA" id="ARBA00033753"/>
    </source>
</evidence>
<dbReference type="InterPro" id="IPR036413">
    <property type="entry name" value="YaeB-like_sf"/>
</dbReference>